<evidence type="ECO:0000313" key="2">
    <source>
        <dbReference type="EMBL" id="KAF2182110.1"/>
    </source>
</evidence>
<keyword evidence="3" id="KW-1185">Reference proteome</keyword>
<gene>
    <name evidence="2" type="ORF">K469DRAFT_713204</name>
</gene>
<reference evidence="2" key="1">
    <citation type="journal article" date="2020" name="Stud. Mycol.">
        <title>101 Dothideomycetes genomes: a test case for predicting lifestyles and emergence of pathogens.</title>
        <authorList>
            <person name="Haridas S."/>
            <person name="Albert R."/>
            <person name="Binder M."/>
            <person name="Bloem J."/>
            <person name="Labutti K."/>
            <person name="Salamov A."/>
            <person name="Andreopoulos B."/>
            <person name="Baker S."/>
            <person name="Barry K."/>
            <person name="Bills G."/>
            <person name="Bluhm B."/>
            <person name="Cannon C."/>
            <person name="Castanera R."/>
            <person name="Culley D."/>
            <person name="Daum C."/>
            <person name="Ezra D."/>
            <person name="Gonzalez J."/>
            <person name="Henrissat B."/>
            <person name="Kuo A."/>
            <person name="Liang C."/>
            <person name="Lipzen A."/>
            <person name="Lutzoni F."/>
            <person name="Magnuson J."/>
            <person name="Mondo S."/>
            <person name="Nolan M."/>
            <person name="Ohm R."/>
            <person name="Pangilinan J."/>
            <person name="Park H.-J."/>
            <person name="Ramirez L."/>
            <person name="Alfaro M."/>
            <person name="Sun H."/>
            <person name="Tritt A."/>
            <person name="Yoshinaga Y."/>
            <person name="Zwiers L.-H."/>
            <person name="Turgeon B."/>
            <person name="Goodwin S."/>
            <person name="Spatafora J."/>
            <person name="Crous P."/>
            <person name="Grigoriev I."/>
        </authorList>
    </citation>
    <scope>NUCLEOTIDE SEQUENCE</scope>
    <source>
        <strain evidence="2">CBS 207.26</strain>
    </source>
</reference>
<sequence length="112" mass="11502">MAGASRPLRPQRAKKPTQPFEPPPPLRKTSTARSKAGNTRKASGGHPAAVAGRNETPVEPISTTPAAIVIEEVPPSSPPVGTLLRQLPSLIAPALLHAVIENPTPTGGSSPT</sequence>
<feature type="region of interest" description="Disordered" evidence="1">
    <location>
        <begin position="1"/>
        <end position="60"/>
    </location>
</feature>
<feature type="non-terminal residue" evidence="2">
    <location>
        <position position="112"/>
    </location>
</feature>
<organism evidence="2 3">
    <name type="scientific">Zopfia rhizophila CBS 207.26</name>
    <dbReference type="NCBI Taxonomy" id="1314779"/>
    <lineage>
        <taxon>Eukaryota</taxon>
        <taxon>Fungi</taxon>
        <taxon>Dikarya</taxon>
        <taxon>Ascomycota</taxon>
        <taxon>Pezizomycotina</taxon>
        <taxon>Dothideomycetes</taxon>
        <taxon>Dothideomycetes incertae sedis</taxon>
        <taxon>Zopfiaceae</taxon>
        <taxon>Zopfia</taxon>
    </lineage>
</organism>
<protein>
    <submittedName>
        <fullName evidence="2">Uncharacterized protein</fullName>
    </submittedName>
</protein>
<feature type="compositionally biased region" description="Polar residues" evidence="1">
    <location>
        <begin position="28"/>
        <end position="41"/>
    </location>
</feature>
<dbReference type="EMBL" id="ML994650">
    <property type="protein sequence ID" value="KAF2182110.1"/>
    <property type="molecule type" value="Genomic_DNA"/>
</dbReference>
<evidence type="ECO:0000313" key="3">
    <source>
        <dbReference type="Proteomes" id="UP000800200"/>
    </source>
</evidence>
<dbReference type="AlphaFoldDB" id="A0A6A6DVU6"/>
<accession>A0A6A6DVU6</accession>
<name>A0A6A6DVU6_9PEZI</name>
<dbReference type="Proteomes" id="UP000800200">
    <property type="component" value="Unassembled WGS sequence"/>
</dbReference>
<proteinExistence type="predicted"/>
<evidence type="ECO:0000256" key="1">
    <source>
        <dbReference type="SAM" id="MobiDB-lite"/>
    </source>
</evidence>